<keyword evidence="5 10" id="KW-0132">Cell division</keyword>
<evidence type="ECO:0000313" key="14">
    <source>
        <dbReference type="EMBL" id="SHH99447.1"/>
    </source>
</evidence>
<dbReference type="GO" id="GO:0005886">
    <property type="term" value="C:plasma membrane"/>
    <property type="evidence" value="ECO:0007669"/>
    <property type="project" value="UniProtKB-SubCell"/>
</dbReference>
<evidence type="ECO:0000256" key="6">
    <source>
        <dbReference type="ARBA" id="ARBA00022692"/>
    </source>
</evidence>
<dbReference type="Gene3D" id="3.30.70.3040">
    <property type="match status" value="1"/>
</dbReference>
<dbReference type="InterPro" id="IPR058204">
    <property type="entry name" value="FtsX_firmicutes-type"/>
</dbReference>
<keyword evidence="4 10" id="KW-1003">Cell membrane</keyword>
<keyword evidence="7 11" id="KW-1133">Transmembrane helix</keyword>
<protein>
    <recommendedName>
        <fullName evidence="3 10">Cell division protein FtsX</fullName>
    </recommendedName>
</protein>
<sequence length="306" mass="33632">MKANTVKHLVVEGFKNILSNRLVSLAAIVTVFISLSILGIFYSMINIVNVNVEALQQKVELVAFLNEDVSEERAKEIGEEIKNISTVNKVEFVSSEKGLESYKEGFEKEEDKEMQRILNDIENEGSNPIPASLSVQTKDPKANEAIRKELAKYNEIYRVSDGNLVAELLNSINSAVKAGGFVLMIVLSIASILLISSAIKVAVFVRRREIGIIKYIGATDNYVRLPFIIEGISIGVIGAILSTLTLSISYFALRASLLRTMESLMSGFILPSLPILLQTLIPIMLVISLGIGVIGSFISLKKYLHV</sequence>
<keyword evidence="8 10" id="KW-0472">Membrane</keyword>
<dbReference type="OrthoDB" id="9812531at2"/>
<evidence type="ECO:0000256" key="7">
    <source>
        <dbReference type="ARBA" id="ARBA00022989"/>
    </source>
</evidence>
<evidence type="ECO:0000256" key="8">
    <source>
        <dbReference type="ARBA" id="ARBA00023136"/>
    </source>
</evidence>
<keyword evidence="15" id="KW-1185">Reference proteome</keyword>
<dbReference type="PANTHER" id="PTHR47755:SF1">
    <property type="entry name" value="CELL DIVISION PROTEIN FTSX"/>
    <property type="match status" value="1"/>
</dbReference>
<accession>A0A1M5XHZ1</accession>
<evidence type="ECO:0000256" key="3">
    <source>
        <dbReference type="ARBA" id="ARBA00021907"/>
    </source>
</evidence>
<feature type="transmembrane region" description="Helical" evidence="11">
    <location>
        <begin position="273"/>
        <end position="300"/>
    </location>
</feature>
<feature type="transmembrane region" description="Helical" evidence="11">
    <location>
        <begin position="181"/>
        <end position="205"/>
    </location>
</feature>
<evidence type="ECO:0000256" key="11">
    <source>
        <dbReference type="SAM" id="Phobius"/>
    </source>
</evidence>
<comment type="similarity">
    <text evidence="2 10">Belongs to the ABC-4 integral membrane protein family. FtsX subfamily.</text>
</comment>
<evidence type="ECO:0000259" key="13">
    <source>
        <dbReference type="Pfam" id="PF18075"/>
    </source>
</evidence>
<evidence type="ECO:0000256" key="4">
    <source>
        <dbReference type="ARBA" id="ARBA00022475"/>
    </source>
</evidence>
<feature type="transmembrane region" description="Helical" evidence="11">
    <location>
        <begin position="22"/>
        <end position="45"/>
    </location>
</feature>
<reference evidence="14 15" key="1">
    <citation type="submission" date="2016-11" db="EMBL/GenBank/DDBJ databases">
        <authorList>
            <person name="Jaros S."/>
            <person name="Januszkiewicz K."/>
            <person name="Wedrychowicz H."/>
        </authorList>
    </citation>
    <scope>NUCLEOTIDE SEQUENCE [LARGE SCALE GENOMIC DNA]</scope>
    <source>
        <strain evidence="14 15">DSM 3089</strain>
    </source>
</reference>
<evidence type="ECO:0000256" key="9">
    <source>
        <dbReference type="ARBA" id="ARBA00023306"/>
    </source>
</evidence>
<proteinExistence type="inferred from homology"/>
<feature type="transmembrane region" description="Helical" evidence="11">
    <location>
        <begin position="225"/>
        <end position="253"/>
    </location>
</feature>
<dbReference type="Pfam" id="PF18075">
    <property type="entry name" value="FtsX_ECD"/>
    <property type="match status" value="1"/>
</dbReference>
<dbReference type="InterPro" id="IPR004513">
    <property type="entry name" value="FtsX"/>
</dbReference>
<feature type="domain" description="FtsX extracellular" evidence="13">
    <location>
        <begin position="59"/>
        <end position="159"/>
    </location>
</feature>
<name>A0A1M5XHZ1_9CLOT</name>
<comment type="subcellular location">
    <subcellularLocation>
        <location evidence="1">Cell membrane</location>
        <topology evidence="1">Multi-pass membrane protein</topology>
    </subcellularLocation>
</comment>
<dbReference type="InterPro" id="IPR003838">
    <property type="entry name" value="ABC3_permease_C"/>
</dbReference>
<evidence type="ECO:0000256" key="10">
    <source>
        <dbReference type="PIRNR" id="PIRNR003097"/>
    </source>
</evidence>
<dbReference type="Proteomes" id="UP000184526">
    <property type="component" value="Unassembled WGS sequence"/>
</dbReference>
<evidence type="ECO:0000313" key="15">
    <source>
        <dbReference type="Proteomes" id="UP000184526"/>
    </source>
</evidence>
<dbReference type="Pfam" id="PF02687">
    <property type="entry name" value="FtsX"/>
    <property type="match status" value="1"/>
</dbReference>
<evidence type="ECO:0000256" key="2">
    <source>
        <dbReference type="ARBA" id="ARBA00007379"/>
    </source>
</evidence>
<keyword evidence="9 10" id="KW-0131">Cell cycle</keyword>
<dbReference type="PANTHER" id="PTHR47755">
    <property type="entry name" value="CELL DIVISION PROTEIN FTSX"/>
    <property type="match status" value="1"/>
</dbReference>
<comment type="function">
    <text evidence="10">Part of the ABC transporter FtsEX involved in asymmetric cellular division facilitating the initiation of sporulation.</text>
</comment>
<evidence type="ECO:0000259" key="12">
    <source>
        <dbReference type="Pfam" id="PF02687"/>
    </source>
</evidence>
<organism evidence="14 15">
    <name type="scientific">Clostridium collagenovorans DSM 3089</name>
    <dbReference type="NCBI Taxonomy" id="1121306"/>
    <lineage>
        <taxon>Bacteria</taxon>
        <taxon>Bacillati</taxon>
        <taxon>Bacillota</taxon>
        <taxon>Clostridia</taxon>
        <taxon>Eubacteriales</taxon>
        <taxon>Clostridiaceae</taxon>
        <taxon>Clostridium</taxon>
    </lineage>
</organism>
<dbReference type="STRING" id="1121306.SAMN02745196_02270"/>
<dbReference type="NCBIfam" id="NF038347">
    <property type="entry name" value="FtsX_Gpos"/>
    <property type="match status" value="1"/>
</dbReference>
<gene>
    <name evidence="14" type="ORF">SAMN02745196_02270</name>
</gene>
<dbReference type="AlphaFoldDB" id="A0A1M5XHZ1"/>
<dbReference type="GO" id="GO:0051301">
    <property type="term" value="P:cell division"/>
    <property type="evidence" value="ECO:0007669"/>
    <property type="project" value="UniProtKB-KW"/>
</dbReference>
<feature type="domain" description="ABC3 transporter permease C-terminal" evidence="12">
    <location>
        <begin position="182"/>
        <end position="304"/>
    </location>
</feature>
<evidence type="ECO:0000256" key="5">
    <source>
        <dbReference type="ARBA" id="ARBA00022618"/>
    </source>
</evidence>
<dbReference type="RefSeq" id="WP_072832127.1">
    <property type="nucleotide sequence ID" value="NZ_FQXP01000008.1"/>
</dbReference>
<dbReference type="EMBL" id="FQXP01000008">
    <property type="protein sequence ID" value="SHH99447.1"/>
    <property type="molecule type" value="Genomic_DNA"/>
</dbReference>
<dbReference type="InterPro" id="IPR040690">
    <property type="entry name" value="FtsX_ECD"/>
</dbReference>
<dbReference type="PIRSF" id="PIRSF003097">
    <property type="entry name" value="FtsX"/>
    <property type="match status" value="1"/>
</dbReference>
<keyword evidence="6 11" id="KW-0812">Transmembrane</keyword>
<evidence type="ECO:0000256" key="1">
    <source>
        <dbReference type="ARBA" id="ARBA00004651"/>
    </source>
</evidence>